<dbReference type="Pfam" id="PF02682">
    <property type="entry name" value="CT_C_D"/>
    <property type="match status" value="1"/>
</dbReference>
<dbReference type="Gene3D" id="3.30.1360.40">
    <property type="match status" value="1"/>
</dbReference>
<dbReference type="InterPro" id="IPR003778">
    <property type="entry name" value="CT_A_B"/>
</dbReference>
<dbReference type="PANTHER" id="PTHR43309:SF3">
    <property type="entry name" value="5-OXOPROLINASE SUBUNIT C"/>
    <property type="match status" value="1"/>
</dbReference>
<evidence type="ECO:0000256" key="3">
    <source>
        <dbReference type="ARBA" id="ARBA00022840"/>
    </source>
</evidence>
<evidence type="ECO:0000259" key="4">
    <source>
        <dbReference type="SMART" id="SM00796"/>
    </source>
</evidence>
<dbReference type="Proteomes" id="UP000013237">
    <property type="component" value="Unassembled WGS sequence"/>
</dbReference>
<evidence type="ECO:0000313" key="6">
    <source>
        <dbReference type="EMBL" id="ENY78116.1"/>
    </source>
</evidence>
<sequence length="532" mass="55622">MRFYPVSLDALLVELANLDETLALFDALQQAPIAGVQEIVPAARTLLVHFRPGFISREALAAQIAARDISASARQAGKLIEIPVHYNGEDLADVAQALGISTDEVIRRHTGRDYSVAFCGFAPGFAYLSGGAGFVVPRRSTPRTRIPAGAVALAGGFSGIYPQASPGGWQIIGVTGTRMWDLERDEPALLQPGYRVRFVDAGPSAEQRVSVATPSRSTTHTGTALEILTPGLQTLLQDLGRPGRAGQGVSASGALDRGALRAANRAVGNDAGSACLEVLMGGLAFTCHGQTVAAVTGADAVVEVRSADGEVLRPALYAPFTLQDGDQVSLHAPTAGLRNYLAIRGGFTHAPVLGSLATDTLAQVGPAPLAAGDRLGVHARVGGAAVSLTEQPAFAMPRRDQVITLDVVMGPRSDWFTAEAQALLAEQVWQMTPQSNRIGIRLAGEQPLQRAIDGELPSEGTTVGAIQVPPSGQPVLFLADRPLTGGYPVIGVVAPHHLDLAGQIPVNARIRFNPLGAFEPVRPAPSNEIAAR</sequence>
<accession>A0AAD2WDG5</accession>
<dbReference type="RefSeq" id="WP_004575632.1">
    <property type="nucleotide sequence ID" value="NZ_APBQ01000056.1"/>
</dbReference>
<dbReference type="InterPro" id="IPR003833">
    <property type="entry name" value="CT_C_D"/>
</dbReference>
<dbReference type="SUPFAM" id="SSF50891">
    <property type="entry name" value="Cyclophilin-like"/>
    <property type="match status" value="2"/>
</dbReference>
<dbReference type="Pfam" id="PF02626">
    <property type="entry name" value="CT_A_B"/>
    <property type="match status" value="1"/>
</dbReference>
<dbReference type="EMBL" id="APBQ01000056">
    <property type="protein sequence ID" value="ENY78116.1"/>
    <property type="molecule type" value="Genomic_DNA"/>
</dbReference>
<keyword evidence="3" id="KW-0067">ATP-binding</keyword>
<evidence type="ECO:0000259" key="5">
    <source>
        <dbReference type="SMART" id="SM00797"/>
    </source>
</evidence>
<feature type="domain" description="Carboxyltransferase" evidence="4">
    <location>
        <begin position="1"/>
        <end position="190"/>
    </location>
</feature>
<feature type="domain" description="Carboxyltransferase" evidence="5">
    <location>
        <begin position="246"/>
        <end position="530"/>
    </location>
</feature>
<evidence type="ECO:0000313" key="7">
    <source>
        <dbReference type="Proteomes" id="UP000013237"/>
    </source>
</evidence>
<organism evidence="6 7">
    <name type="scientific">Pseudomonas putida TRO1</name>
    <dbReference type="NCBI Taxonomy" id="1227924"/>
    <lineage>
        <taxon>Bacteria</taxon>
        <taxon>Pseudomonadati</taxon>
        <taxon>Pseudomonadota</taxon>
        <taxon>Gammaproteobacteria</taxon>
        <taxon>Pseudomonadales</taxon>
        <taxon>Pseudomonadaceae</taxon>
        <taxon>Pseudomonas</taxon>
    </lineage>
</organism>
<reference evidence="6 7" key="1">
    <citation type="submission" date="2013-02" db="EMBL/GenBank/DDBJ databases">
        <title>Insights into the proteome of triclosan-resistant Pseudomonas putida TRO1, isolated from activated sludge.</title>
        <authorList>
            <person name="Lolas I.B."/>
            <person name="Almeida B."/>
            <person name="Starnawski P.M."/>
            <person name="Soenderkaer M."/>
            <person name="Nielsen K.L."/>
            <person name="Nielsen J.L."/>
        </authorList>
    </citation>
    <scope>NUCLEOTIDE SEQUENCE [LARGE SCALE GENOMIC DNA]</scope>
    <source>
        <strain evidence="6 7">TRO1</strain>
    </source>
</reference>
<comment type="caution">
    <text evidence="6">The sequence shown here is derived from an EMBL/GenBank/DDBJ whole genome shotgun (WGS) entry which is preliminary data.</text>
</comment>
<dbReference type="AlphaFoldDB" id="A0AAD2WDG5"/>
<keyword evidence="2" id="KW-0378">Hydrolase</keyword>
<protein>
    <submittedName>
        <fullName evidence="6">Urea short-chain amide or branched-chain amino acid uptake ABC transporter</fullName>
    </submittedName>
</protein>
<evidence type="ECO:0000256" key="1">
    <source>
        <dbReference type="ARBA" id="ARBA00022741"/>
    </source>
</evidence>
<dbReference type="Gene3D" id="2.40.100.10">
    <property type="entry name" value="Cyclophilin-like"/>
    <property type="match status" value="2"/>
</dbReference>
<dbReference type="InterPro" id="IPR052708">
    <property type="entry name" value="PxpC"/>
</dbReference>
<evidence type="ECO:0000256" key="2">
    <source>
        <dbReference type="ARBA" id="ARBA00022801"/>
    </source>
</evidence>
<dbReference type="GO" id="GO:0016787">
    <property type="term" value="F:hydrolase activity"/>
    <property type="evidence" value="ECO:0007669"/>
    <property type="project" value="UniProtKB-KW"/>
</dbReference>
<proteinExistence type="predicted"/>
<dbReference type="SMART" id="SM00797">
    <property type="entry name" value="AHS2"/>
    <property type="match status" value="1"/>
</dbReference>
<dbReference type="SUPFAM" id="SSF160467">
    <property type="entry name" value="PH0987 N-terminal domain-like"/>
    <property type="match status" value="1"/>
</dbReference>
<dbReference type="SMART" id="SM00796">
    <property type="entry name" value="AHS1"/>
    <property type="match status" value="1"/>
</dbReference>
<dbReference type="PANTHER" id="PTHR43309">
    <property type="entry name" value="5-OXOPROLINASE SUBUNIT C"/>
    <property type="match status" value="1"/>
</dbReference>
<keyword evidence="1" id="KW-0547">Nucleotide-binding</keyword>
<gene>
    <name evidence="6" type="ORF">C206_09034</name>
</gene>
<dbReference type="NCBIfam" id="TIGR00724">
    <property type="entry name" value="urea_amlyse_rel"/>
    <property type="match status" value="1"/>
</dbReference>
<dbReference type="GO" id="GO:0005524">
    <property type="term" value="F:ATP binding"/>
    <property type="evidence" value="ECO:0007669"/>
    <property type="project" value="UniProtKB-KW"/>
</dbReference>
<dbReference type="InterPro" id="IPR029000">
    <property type="entry name" value="Cyclophilin-like_dom_sf"/>
</dbReference>
<name>A0AAD2WDG5_PSEPU</name>